<dbReference type="GO" id="GO:1903565">
    <property type="term" value="P:negative regulation of protein localization to cilium"/>
    <property type="evidence" value="ECO:0007669"/>
    <property type="project" value="TreeGrafter"/>
</dbReference>
<dbReference type="Proteomes" id="UP000225706">
    <property type="component" value="Unassembled WGS sequence"/>
</dbReference>
<comment type="subcellular location">
    <subcellularLocation>
        <location evidence="1">Cytoplasm</location>
    </subcellularLocation>
</comment>
<keyword evidence="10" id="KW-1185">Reference proteome</keyword>
<gene>
    <name evidence="9" type="primary">LZTFL1</name>
    <name evidence="9" type="ORF">AWC38_SpisGene7724</name>
</gene>
<sequence length="303" mass="34395">MDIGLNEHHQQIVVNYLRFARYGRGQRLRGIDASFEELKDSRLVEDTYTLDEVTDMLDGLCAVVRGEVESELINAAHTNVLLLRQVFSQAEKWHLKLQADISELENRELINEIAKFEEREFSPGAPSSQTKLSKLSQASKLEPLNEGGGAALLQIEINRLNEENSKLRDRIKILEGKATSAIGEKSKLQADLESTQAALKAKGNVKGYGKELADLEEQMAATKLDLKMTKEKGSTHSASLHDELTNCKHEMLKLQHELEEAQKDLTKKFNETTQYKNMKQMLTSKNDQIKDLRSRLRKYEPDT</sequence>
<evidence type="ECO:0000256" key="6">
    <source>
        <dbReference type="ARBA" id="ARBA00024898"/>
    </source>
</evidence>
<comment type="similarity">
    <text evidence="2">Belongs to the LZTFL1 family.</text>
</comment>
<evidence type="ECO:0000256" key="4">
    <source>
        <dbReference type="ARBA" id="ARBA00022490"/>
    </source>
</evidence>
<evidence type="ECO:0000313" key="9">
    <source>
        <dbReference type="EMBL" id="PFX27595.1"/>
    </source>
</evidence>
<dbReference type="GO" id="GO:0005737">
    <property type="term" value="C:cytoplasm"/>
    <property type="evidence" value="ECO:0007669"/>
    <property type="project" value="UniProtKB-SubCell"/>
</dbReference>
<proteinExistence type="inferred from homology"/>
<feature type="region of interest" description="Disordered" evidence="8">
    <location>
        <begin position="276"/>
        <end position="303"/>
    </location>
</feature>
<accession>A0A2B4SGL7</accession>
<feature type="compositionally biased region" description="Polar residues" evidence="8">
    <location>
        <begin position="276"/>
        <end position="286"/>
    </location>
</feature>
<keyword evidence="5" id="KW-0175">Coiled coil</keyword>
<reference evidence="10" key="1">
    <citation type="journal article" date="2017" name="bioRxiv">
        <title>Comparative analysis of the genomes of Stylophora pistillata and Acropora digitifera provides evidence for extensive differences between species of corals.</title>
        <authorList>
            <person name="Voolstra C.R."/>
            <person name="Li Y."/>
            <person name="Liew Y.J."/>
            <person name="Baumgarten S."/>
            <person name="Zoccola D."/>
            <person name="Flot J.-F."/>
            <person name="Tambutte S."/>
            <person name="Allemand D."/>
            <person name="Aranda M."/>
        </authorList>
    </citation>
    <scope>NUCLEOTIDE SEQUENCE [LARGE SCALE GENOMIC DNA]</scope>
</reference>
<dbReference type="PANTHER" id="PTHR21635">
    <property type="entry name" value="LEUCINE ZIPPER TRANSCRIPTION FACTOR LIKE"/>
    <property type="match status" value="1"/>
</dbReference>
<dbReference type="InterPro" id="IPR026157">
    <property type="entry name" value="LZTFL1"/>
</dbReference>
<dbReference type="STRING" id="50429.A0A2B4SGL7"/>
<evidence type="ECO:0000256" key="3">
    <source>
        <dbReference type="ARBA" id="ARBA00018920"/>
    </source>
</evidence>
<dbReference type="Pfam" id="PF15294">
    <property type="entry name" value="Leu_zip"/>
    <property type="match status" value="1"/>
</dbReference>
<protein>
    <recommendedName>
        <fullName evidence="3">Leucine zipper transcription factor-like protein 1</fullName>
    </recommendedName>
</protein>
<evidence type="ECO:0000313" key="10">
    <source>
        <dbReference type="Proteomes" id="UP000225706"/>
    </source>
</evidence>
<comment type="subunit">
    <text evidence="7">Self-associates. Interacts with BBS9; the interaction mediates the association of LZTL1 with the BBsome complex and regulates BBSome ciliary trafficking.</text>
</comment>
<comment type="function">
    <text evidence="6">Regulates ciliary localization of the BBSome complex. Together with the BBSome complex, controls SMO ciliary trafficking and contributes to the sonic hedgehog (SHH) pathway regulation. May play a role in neurite outgrowth. May have tumor suppressor function.</text>
</comment>
<comment type="caution">
    <text evidence="9">The sequence shown here is derived from an EMBL/GenBank/DDBJ whole genome shotgun (WGS) entry which is preliminary data.</text>
</comment>
<keyword evidence="4" id="KW-0963">Cytoplasm</keyword>
<dbReference type="AlphaFoldDB" id="A0A2B4SGL7"/>
<evidence type="ECO:0000256" key="2">
    <source>
        <dbReference type="ARBA" id="ARBA00008868"/>
    </source>
</evidence>
<evidence type="ECO:0000256" key="8">
    <source>
        <dbReference type="SAM" id="MobiDB-lite"/>
    </source>
</evidence>
<evidence type="ECO:0000256" key="1">
    <source>
        <dbReference type="ARBA" id="ARBA00004496"/>
    </source>
</evidence>
<dbReference type="PANTHER" id="PTHR21635:SF0">
    <property type="entry name" value="LEUCINE ZIPPER TRANSCRIPTION FACTOR-LIKE PROTEIN 1"/>
    <property type="match status" value="1"/>
</dbReference>
<feature type="compositionally biased region" description="Basic and acidic residues" evidence="8">
    <location>
        <begin position="287"/>
        <end position="303"/>
    </location>
</feature>
<evidence type="ECO:0000256" key="7">
    <source>
        <dbReference type="ARBA" id="ARBA00026004"/>
    </source>
</evidence>
<organism evidence="9 10">
    <name type="scientific">Stylophora pistillata</name>
    <name type="common">Smooth cauliflower coral</name>
    <dbReference type="NCBI Taxonomy" id="50429"/>
    <lineage>
        <taxon>Eukaryota</taxon>
        <taxon>Metazoa</taxon>
        <taxon>Cnidaria</taxon>
        <taxon>Anthozoa</taxon>
        <taxon>Hexacorallia</taxon>
        <taxon>Scleractinia</taxon>
        <taxon>Astrocoeniina</taxon>
        <taxon>Pocilloporidae</taxon>
        <taxon>Stylophora</taxon>
    </lineage>
</organism>
<name>A0A2B4SGL7_STYPI</name>
<dbReference type="OrthoDB" id="313412at2759"/>
<evidence type="ECO:0000256" key="5">
    <source>
        <dbReference type="ARBA" id="ARBA00023054"/>
    </source>
</evidence>
<dbReference type="EMBL" id="LSMT01000100">
    <property type="protein sequence ID" value="PFX27595.1"/>
    <property type="molecule type" value="Genomic_DNA"/>
</dbReference>